<sequence>MGKRTASPRRNSGLRNGVAGFQRKNTGIFLVVEKITDGSLSGLTIVKSECAHARTLATRDEAAIEIFEYIECFYNRARIHSALGWMSPDEFERAYMEEVRLRAT</sequence>
<organism evidence="2 3">
    <name type="scientific">Slackia equolifaciens</name>
    <dbReference type="NCBI Taxonomy" id="498718"/>
    <lineage>
        <taxon>Bacteria</taxon>
        <taxon>Bacillati</taxon>
        <taxon>Actinomycetota</taxon>
        <taxon>Coriobacteriia</taxon>
        <taxon>Eggerthellales</taxon>
        <taxon>Eggerthellaceae</taxon>
        <taxon>Slackia</taxon>
    </lineage>
</organism>
<dbReference type="Proteomes" id="UP000269591">
    <property type="component" value="Unassembled WGS sequence"/>
</dbReference>
<evidence type="ECO:0000313" key="2">
    <source>
        <dbReference type="EMBL" id="RNL39933.1"/>
    </source>
</evidence>
<dbReference type="AlphaFoldDB" id="A0A3N0AYK8"/>
<dbReference type="InterPro" id="IPR001584">
    <property type="entry name" value="Integrase_cat-core"/>
</dbReference>
<evidence type="ECO:0000313" key="3">
    <source>
        <dbReference type="Proteomes" id="UP000269591"/>
    </source>
</evidence>
<accession>A0A3N0AYK8</accession>
<reference evidence="3" key="1">
    <citation type="submission" date="2018-05" db="EMBL/GenBank/DDBJ databases">
        <title>Genome Sequencing of selected type strains of the family Eggerthellaceae.</title>
        <authorList>
            <person name="Danylec N."/>
            <person name="Stoll D.A."/>
            <person name="Doetsch A."/>
            <person name="Huch M."/>
        </authorList>
    </citation>
    <scope>NUCLEOTIDE SEQUENCE [LARGE SCALE GENOMIC DNA]</scope>
    <source>
        <strain evidence="3">DSM 24851</strain>
    </source>
</reference>
<dbReference type="EMBL" id="QIBX01000009">
    <property type="protein sequence ID" value="RNL39933.1"/>
    <property type="molecule type" value="Genomic_DNA"/>
</dbReference>
<evidence type="ECO:0000259" key="1">
    <source>
        <dbReference type="Pfam" id="PF13333"/>
    </source>
</evidence>
<dbReference type="GO" id="GO:0015074">
    <property type="term" value="P:DNA integration"/>
    <property type="evidence" value="ECO:0007669"/>
    <property type="project" value="InterPro"/>
</dbReference>
<dbReference type="Pfam" id="PF13333">
    <property type="entry name" value="rve_2"/>
    <property type="match status" value="1"/>
</dbReference>
<gene>
    <name evidence="2" type="ORF">DMP06_06245</name>
</gene>
<dbReference type="PANTHER" id="PTHR46889">
    <property type="entry name" value="TRANSPOSASE INSF FOR INSERTION SEQUENCE IS3B-RELATED"/>
    <property type="match status" value="1"/>
</dbReference>
<protein>
    <recommendedName>
        <fullName evidence="1">Integrase catalytic domain-containing protein</fullName>
    </recommendedName>
</protein>
<keyword evidence="3" id="KW-1185">Reference proteome</keyword>
<proteinExistence type="predicted"/>
<comment type="caution">
    <text evidence="2">The sequence shown here is derived from an EMBL/GenBank/DDBJ whole genome shotgun (WGS) entry which is preliminary data.</text>
</comment>
<dbReference type="InterPro" id="IPR012337">
    <property type="entry name" value="RNaseH-like_sf"/>
</dbReference>
<dbReference type="PANTHER" id="PTHR46889:SF4">
    <property type="entry name" value="TRANSPOSASE INSO FOR INSERTION SEQUENCE ELEMENT IS911B-RELATED"/>
    <property type="match status" value="1"/>
</dbReference>
<feature type="domain" description="Integrase catalytic" evidence="1">
    <location>
        <begin position="45"/>
        <end position="93"/>
    </location>
</feature>
<name>A0A3N0AYK8_9ACTN</name>
<dbReference type="InterPro" id="IPR050900">
    <property type="entry name" value="Transposase_IS3/IS150/IS904"/>
</dbReference>
<dbReference type="SUPFAM" id="SSF53098">
    <property type="entry name" value="Ribonuclease H-like"/>
    <property type="match status" value="1"/>
</dbReference>